<comment type="caution">
    <text evidence="2">The sequence shown here is derived from an EMBL/GenBank/DDBJ whole genome shotgun (WGS) entry which is preliminary data.</text>
</comment>
<organism evidence="2 3">
    <name type="scientific">Lentzea roselyniae</name>
    <dbReference type="NCBI Taxonomy" id="531940"/>
    <lineage>
        <taxon>Bacteria</taxon>
        <taxon>Bacillati</taxon>
        <taxon>Actinomycetota</taxon>
        <taxon>Actinomycetes</taxon>
        <taxon>Pseudonocardiales</taxon>
        <taxon>Pseudonocardiaceae</taxon>
        <taxon>Lentzea</taxon>
    </lineage>
</organism>
<reference evidence="3" key="1">
    <citation type="journal article" date="2019" name="Int. J. Syst. Evol. Microbiol.">
        <title>The Global Catalogue of Microorganisms (GCM) 10K type strain sequencing project: providing services to taxonomists for standard genome sequencing and annotation.</title>
        <authorList>
            <consortium name="The Broad Institute Genomics Platform"/>
            <consortium name="The Broad Institute Genome Sequencing Center for Infectious Disease"/>
            <person name="Wu L."/>
            <person name="Ma J."/>
        </authorList>
    </citation>
    <scope>NUCLEOTIDE SEQUENCE [LARGE SCALE GENOMIC DNA]</scope>
    <source>
        <strain evidence="3">JCM 17494</strain>
    </source>
</reference>
<accession>A0ABP7AQ89</accession>
<evidence type="ECO:0000256" key="1">
    <source>
        <dbReference type="SAM" id="MobiDB-lite"/>
    </source>
</evidence>
<feature type="compositionally biased region" description="Basic and acidic residues" evidence="1">
    <location>
        <begin position="16"/>
        <end position="30"/>
    </location>
</feature>
<feature type="region of interest" description="Disordered" evidence="1">
    <location>
        <begin position="1"/>
        <end position="30"/>
    </location>
</feature>
<keyword evidence="3" id="KW-1185">Reference proteome</keyword>
<dbReference type="EMBL" id="BAABBE010000006">
    <property type="protein sequence ID" value="GAA3637369.1"/>
    <property type="molecule type" value="Genomic_DNA"/>
</dbReference>
<evidence type="ECO:0000313" key="2">
    <source>
        <dbReference type="EMBL" id="GAA3637369.1"/>
    </source>
</evidence>
<protein>
    <submittedName>
        <fullName evidence="2">Uncharacterized protein</fullName>
    </submittedName>
</protein>
<proteinExistence type="predicted"/>
<name>A0ABP7AQ89_9PSEU</name>
<dbReference type="Proteomes" id="UP001500711">
    <property type="component" value="Unassembled WGS sequence"/>
</dbReference>
<gene>
    <name evidence="2" type="ORF">GCM10022267_24830</name>
</gene>
<evidence type="ECO:0000313" key="3">
    <source>
        <dbReference type="Proteomes" id="UP001500711"/>
    </source>
</evidence>
<sequence length="85" mass="9361">MRTPGWGDPAQGGTVRRADQLGWRNREKPDVRKASVRAIGVAAETPRHNGLTTILSLARVIANRISVQVFHVPCNGVRHRPTKSN</sequence>